<dbReference type="SUPFAM" id="SSF103365">
    <property type="entry name" value="Hypothetical protein PH1602"/>
    <property type="match status" value="1"/>
</dbReference>
<comment type="catalytic activity">
    <reaction evidence="9">
        <text>a 3'-end 3'-phospho-ribonucleotide-RNA + a 5'-end dephospho-ribonucleoside-RNA + GTP = a ribonucleotidyl-ribonucleotide-RNA + GMP + diphosphate</text>
        <dbReference type="Rhea" id="RHEA:68076"/>
        <dbReference type="Rhea" id="RHEA-COMP:10463"/>
        <dbReference type="Rhea" id="RHEA-COMP:13936"/>
        <dbReference type="Rhea" id="RHEA-COMP:17355"/>
        <dbReference type="ChEBI" id="CHEBI:33019"/>
        <dbReference type="ChEBI" id="CHEBI:37565"/>
        <dbReference type="ChEBI" id="CHEBI:58115"/>
        <dbReference type="ChEBI" id="CHEBI:83062"/>
        <dbReference type="ChEBI" id="CHEBI:138284"/>
        <dbReference type="ChEBI" id="CHEBI:173118"/>
        <dbReference type="EC" id="6.5.1.8"/>
    </reaction>
</comment>
<keyword evidence="12" id="KW-1185">Reference proteome</keyword>
<dbReference type="Gene3D" id="3.90.1860.10">
    <property type="entry name" value="tRNA-splicing ligase RtcB"/>
    <property type="match status" value="1"/>
</dbReference>
<keyword evidence="7" id="KW-0342">GTP-binding</keyword>
<keyword evidence="4" id="KW-0479">Metal-binding</keyword>
<evidence type="ECO:0000256" key="5">
    <source>
        <dbReference type="ARBA" id="ARBA00022741"/>
    </source>
</evidence>
<dbReference type="PANTHER" id="PTHR43749:SF2">
    <property type="entry name" value="RNA-SPLICING LIGASE RTCB"/>
    <property type="match status" value="1"/>
</dbReference>
<dbReference type="InterPro" id="IPR001233">
    <property type="entry name" value="RtcB"/>
</dbReference>
<dbReference type="InterPro" id="IPR052915">
    <property type="entry name" value="RtcB-like"/>
</dbReference>
<protein>
    <recommendedName>
        <fullName evidence="2">3'-phosphate/5'-hydroxy nucleic acid ligase</fullName>
        <ecNumber evidence="2">6.5.1.8</ecNumber>
    </recommendedName>
</protein>
<dbReference type="Pfam" id="PF01139">
    <property type="entry name" value="RtcB"/>
    <property type="match status" value="1"/>
</dbReference>
<comment type="cofactor">
    <cofactor evidence="1">
        <name>Mn(2+)</name>
        <dbReference type="ChEBI" id="CHEBI:29035"/>
    </cofactor>
</comment>
<evidence type="ECO:0000313" key="11">
    <source>
        <dbReference type="EMBL" id="MFD2255728.1"/>
    </source>
</evidence>
<keyword evidence="3" id="KW-0436">Ligase</keyword>
<evidence type="ECO:0000256" key="8">
    <source>
        <dbReference type="ARBA" id="ARBA00023211"/>
    </source>
</evidence>
<reference evidence="12" key="1">
    <citation type="journal article" date="2019" name="Int. J. Syst. Evol. Microbiol.">
        <title>The Global Catalogue of Microorganisms (GCM) 10K type strain sequencing project: providing services to taxonomists for standard genome sequencing and annotation.</title>
        <authorList>
            <consortium name="The Broad Institute Genomics Platform"/>
            <consortium name="The Broad Institute Genome Sequencing Center for Infectious Disease"/>
            <person name="Wu L."/>
            <person name="Ma J."/>
        </authorList>
    </citation>
    <scope>NUCLEOTIDE SEQUENCE [LARGE SCALE GENOMIC DNA]</scope>
    <source>
        <strain evidence="12">CGMCC 4.7106</strain>
    </source>
</reference>
<sequence length="514" mass="57014">MNLLNSEDLIAAGYEPGRIFKTLFEHIAEYEARGIKDPRYALKLLKRDCGEPVKKLKMKAVPAAFTEAISSANDGETQNIANVRRQMNQLLRSPVIKSGVILPDACPSGAGEAVIPVGAAVVAENAIIPSAHSADICCSMYATFYESGTDVSAELDALRSVTRFGPEGRTYEDAVPDPVLDEDVWENPFLKGLKNRARMQIADQGDGNHFAYIGEMVINAELIALLRLTGYANLAESFSLRDPCAPREVRVLVTHHGSRSLGAHVYKRGQIAAEKQTARVAEGIPKAAAWLDAKSATGREYWEALQYVSRWTLANHRAIHRRFLDKISAEAVTQFGNEHNFVWQRGDLFYHGKGATPAWRDDMGRPKLGLIPLNMAEPILLVLGADNEKYLSFAPHGAGRNISRTALLRKYPEAADRERVLAESTSGIDVRWYSGVADLSETPVAYKNADDVRRQITEYGLAEVIAEIRPLGCLMAGQCEQPWRKRKETLSPKQIRQIGHRSERRKVRQALEEA</sequence>
<accession>A0ABW5D3T3</accession>
<evidence type="ECO:0000313" key="12">
    <source>
        <dbReference type="Proteomes" id="UP001597375"/>
    </source>
</evidence>
<evidence type="ECO:0000256" key="3">
    <source>
        <dbReference type="ARBA" id="ARBA00022598"/>
    </source>
</evidence>
<keyword evidence="5" id="KW-0547">Nucleotide-binding</keyword>
<keyword evidence="6" id="KW-0692">RNA repair</keyword>
<evidence type="ECO:0000256" key="10">
    <source>
        <dbReference type="SAM" id="MobiDB-lite"/>
    </source>
</evidence>
<dbReference type="RefSeq" id="WP_386818384.1">
    <property type="nucleotide sequence ID" value="NZ_JBHUIT010000002.1"/>
</dbReference>
<feature type="compositionally biased region" description="Basic residues" evidence="10">
    <location>
        <begin position="498"/>
        <end position="508"/>
    </location>
</feature>
<gene>
    <name evidence="11" type="ORF">ACFSSA_03485</name>
</gene>
<evidence type="ECO:0000256" key="1">
    <source>
        <dbReference type="ARBA" id="ARBA00001936"/>
    </source>
</evidence>
<evidence type="ECO:0000256" key="4">
    <source>
        <dbReference type="ARBA" id="ARBA00022723"/>
    </source>
</evidence>
<dbReference type="EMBL" id="JBHUIT010000002">
    <property type="protein sequence ID" value="MFD2255728.1"/>
    <property type="molecule type" value="Genomic_DNA"/>
</dbReference>
<dbReference type="Proteomes" id="UP001597375">
    <property type="component" value="Unassembled WGS sequence"/>
</dbReference>
<dbReference type="InterPro" id="IPR036025">
    <property type="entry name" value="RtcB-like_sf"/>
</dbReference>
<evidence type="ECO:0000256" key="2">
    <source>
        <dbReference type="ARBA" id="ARBA00012726"/>
    </source>
</evidence>
<feature type="region of interest" description="Disordered" evidence="10">
    <location>
        <begin position="485"/>
        <end position="514"/>
    </location>
</feature>
<evidence type="ECO:0000256" key="6">
    <source>
        <dbReference type="ARBA" id="ARBA00022800"/>
    </source>
</evidence>
<evidence type="ECO:0000256" key="7">
    <source>
        <dbReference type="ARBA" id="ARBA00023134"/>
    </source>
</evidence>
<comment type="caution">
    <text evidence="11">The sequence shown here is derived from an EMBL/GenBank/DDBJ whole genome shotgun (WGS) entry which is preliminary data.</text>
</comment>
<keyword evidence="8" id="KW-0464">Manganese</keyword>
<dbReference type="EC" id="6.5.1.8" evidence="2"/>
<organism evidence="11 12">
    <name type="scientific">Luteolibacter algae</name>
    <dbReference type="NCBI Taxonomy" id="454151"/>
    <lineage>
        <taxon>Bacteria</taxon>
        <taxon>Pseudomonadati</taxon>
        <taxon>Verrucomicrobiota</taxon>
        <taxon>Verrucomicrobiia</taxon>
        <taxon>Verrucomicrobiales</taxon>
        <taxon>Verrucomicrobiaceae</taxon>
        <taxon>Luteolibacter</taxon>
    </lineage>
</organism>
<dbReference type="PANTHER" id="PTHR43749">
    <property type="entry name" value="RNA-SPLICING LIGASE RTCB"/>
    <property type="match status" value="1"/>
</dbReference>
<evidence type="ECO:0000256" key="9">
    <source>
        <dbReference type="ARBA" id="ARBA00047746"/>
    </source>
</evidence>
<proteinExistence type="predicted"/>
<name>A0ABW5D3T3_9BACT</name>